<feature type="transmembrane region" description="Helical" evidence="2">
    <location>
        <begin position="428"/>
        <end position="451"/>
    </location>
</feature>
<feature type="region of interest" description="Disordered" evidence="1">
    <location>
        <begin position="41"/>
        <end position="116"/>
    </location>
</feature>
<evidence type="ECO:0000256" key="2">
    <source>
        <dbReference type="SAM" id="Phobius"/>
    </source>
</evidence>
<dbReference type="PANTHER" id="PTHR14969:SF45">
    <property type="entry name" value="SPHINGOSINE-1-PHOSPHATE PHOSPHATASE 1"/>
    <property type="match status" value="1"/>
</dbReference>
<dbReference type="SUPFAM" id="SSF48317">
    <property type="entry name" value="Acid phosphatase/Vanadium-dependent haloperoxidase"/>
    <property type="match status" value="1"/>
</dbReference>
<dbReference type="AlphaFoldDB" id="A0AAE0Z0A3"/>
<dbReference type="PANTHER" id="PTHR14969">
    <property type="entry name" value="SPHINGOSINE-1-PHOSPHATE PHOSPHOHYDROLASE"/>
    <property type="match status" value="1"/>
</dbReference>
<evidence type="ECO:0000256" key="1">
    <source>
        <dbReference type="SAM" id="MobiDB-lite"/>
    </source>
</evidence>
<dbReference type="Gene3D" id="1.20.144.10">
    <property type="entry name" value="Phosphatidic acid phosphatase type 2/haloperoxidase"/>
    <property type="match status" value="1"/>
</dbReference>
<keyword evidence="2" id="KW-1133">Transmembrane helix</keyword>
<feature type="domain" description="Phosphatidic acid phosphatase type 2/haloperoxidase" evidence="3">
    <location>
        <begin position="231"/>
        <end position="346"/>
    </location>
</feature>
<evidence type="ECO:0000259" key="3">
    <source>
        <dbReference type="SMART" id="SM00014"/>
    </source>
</evidence>
<evidence type="ECO:0000313" key="5">
    <source>
        <dbReference type="Proteomes" id="UP001283361"/>
    </source>
</evidence>
<reference evidence="4" key="1">
    <citation type="journal article" date="2023" name="G3 (Bethesda)">
        <title>A reference genome for the long-term kleptoplast-retaining sea slug Elysia crispata morphotype clarki.</title>
        <authorList>
            <person name="Eastman K.E."/>
            <person name="Pendleton A.L."/>
            <person name="Shaikh M.A."/>
            <person name="Suttiyut T."/>
            <person name="Ogas R."/>
            <person name="Tomko P."/>
            <person name="Gavelis G."/>
            <person name="Widhalm J.R."/>
            <person name="Wisecaver J.H."/>
        </authorList>
    </citation>
    <scope>NUCLEOTIDE SEQUENCE</scope>
    <source>
        <strain evidence="4">ECLA1</strain>
    </source>
</reference>
<feature type="compositionally biased region" description="Low complexity" evidence="1">
    <location>
        <begin position="106"/>
        <end position="116"/>
    </location>
</feature>
<name>A0AAE0Z0A3_9GAST</name>
<feature type="transmembrane region" description="Helical" evidence="2">
    <location>
        <begin position="224"/>
        <end position="244"/>
    </location>
</feature>
<dbReference type="EMBL" id="JAWDGP010004981">
    <property type="protein sequence ID" value="KAK3760464.1"/>
    <property type="molecule type" value="Genomic_DNA"/>
</dbReference>
<comment type="caution">
    <text evidence="4">The sequence shown here is derived from an EMBL/GenBank/DDBJ whole genome shotgun (WGS) entry which is preliminary data.</text>
</comment>
<dbReference type="InterPro" id="IPR036938">
    <property type="entry name" value="PAP2/HPO_sf"/>
</dbReference>
<feature type="transmembrane region" description="Helical" evidence="2">
    <location>
        <begin position="301"/>
        <end position="321"/>
    </location>
</feature>
<evidence type="ECO:0000313" key="4">
    <source>
        <dbReference type="EMBL" id="KAK3760464.1"/>
    </source>
</evidence>
<keyword evidence="2" id="KW-0472">Membrane</keyword>
<gene>
    <name evidence="4" type="ORF">RRG08_011176</name>
</gene>
<keyword evidence="5" id="KW-1185">Reference proteome</keyword>
<feature type="transmembrane region" description="Helical" evidence="2">
    <location>
        <begin position="483"/>
        <end position="504"/>
    </location>
</feature>
<feature type="transmembrane region" description="Helical" evidence="2">
    <location>
        <begin position="390"/>
        <end position="408"/>
    </location>
</feature>
<dbReference type="InterPro" id="IPR000326">
    <property type="entry name" value="PAP2/HPO"/>
</dbReference>
<dbReference type="SMART" id="SM00014">
    <property type="entry name" value="acidPPc"/>
    <property type="match status" value="1"/>
</dbReference>
<feature type="compositionally biased region" description="Basic and acidic residues" evidence="1">
    <location>
        <begin position="94"/>
        <end position="103"/>
    </location>
</feature>
<dbReference type="GO" id="GO:0006670">
    <property type="term" value="P:sphingosine metabolic process"/>
    <property type="evidence" value="ECO:0007669"/>
    <property type="project" value="TreeGrafter"/>
</dbReference>
<feature type="transmembrane region" description="Helical" evidence="2">
    <location>
        <begin position="199"/>
        <end position="218"/>
    </location>
</feature>
<dbReference type="CDD" id="cd03388">
    <property type="entry name" value="PAP2_SPPase1"/>
    <property type="match status" value="1"/>
</dbReference>
<protein>
    <recommendedName>
        <fullName evidence="3">Phosphatidic acid phosphatase type 2/haloperoxidase domain-containing protein</fullName>
    </recommendedName>
</protein>
<sequence>MTEETFHTQMALDVIRVLADPVYVAKFQRACGVIYEKPEKIDQQTQTRAQPSDSDSSDHDERSQELPQGNKTTDGDICNAVSSTQSRSSSLRHRATDSGEKTYETNNNLGKTSNNNINSGSSKCNCSDDGIATASKSKKISRKKQYHTIEPTSRVYGKGSIFEYDADTKKSLNTCNGSADGKDKRALPSPAYKIKYRPLLYLAYFGAFLGNEEFYLTFFPFCIWNVDFLVVRQVAMLWAIVMYLGQATKDYLRWPRPPCPPVVRLETSYIQEFSMPSTHAMAGTAIPLYLAHLAIERYQVPVPVAATVAILWFSITCFSRLYLGVHSILDLLAGFVYSVLIFFTFLRYVEDYDYYQQTHPFAVPAVIAAALMLCTVCYPDSHKNSSKGDAVQIVAALAGTTMGAWLGYHLGYMHEPQLQGPYSLEVPTLTWLGLSMLRFFSGLAAVALVYLSIRFASIRGFSWLYGLDRPDKTNPSVMTSYKFTTYSAVGIAISFLIPLIHLQLDIHRPSLFYEVL</sequence>
<feature type="transmembrane region" description="Helical" evidence="2">
    <location>
        <begin position="361"/>
        <end position="378"/>
    </location>
</feature>
<dbReference type="GO" id="GO:0042392">
    <property type="term" value="F:sphingosine-1-phosphate phosphatase activity"/>
    <property type="evidence" value="ECO:0007669"/>
    <property type="project" value="TreeGrafter"/>
</dbReference>
<keyword evidence="2" id="KW-0812">Transmembrane</keyword>
<dbReference type="Proteomes" id="UP001283361">
    <property type="component" value="Unassembled WGS sequence"/>
</dbReference>
<organism evidence="4 5">
    <name type="scientific">Elysia crispata</name>
    <name type="common">lettuce slug</name>
    <dbReference type="NCBI Taxonomy" id="231223"/>
    <lineage>
        <taxon>Eukaryota</taxon>
        <taxon>Metazoa</taxon>
        <taxon>Spiralia</taxon>
        <taxon>Lophotrochozoa</taxon>
        <taxon>Mollusca</taxon>
        <taxon>Gastropoda</taxon>
        <taxon>Heterobranchia</taxon>
        <taxon>Euthyneura</taxon>
        <taxon>Panpulmonata</taxon>
        <taxon>Sacoglossa</taxon>
        <taxon>Placobranchoidea</taxon>
        <taxon>Plakobranchidae</taxon>
        <taxon>Elysia</taxon>
    </lineage>
</organism>
<feature type="transmembrane region" description="Helical" evidence="2">
    <location>
        <begin position="328"/>
        <end position="349"/>
    </location>
</feature>
<proteinExistence type="predicted"/>
<accession>A0AAE0Z0A3</accession>
<dbReference type="Pfam" id="PF01569">
    <property type="entry name" value="PAP2"/>
    <property type="match status" value="1"/>
</dbReference>
<dbReference type="GO" id="GO:0005789">
    <property type="term" value="C:endoplasmic reticulum membrane"/>
    <property type="evidence" value="ECO:0007669"/>
    <property type="project" value="TreeGrafter"/>
</dbReference>